<protein>
    <submittedName>
        <fullName evidence="4">Transporter substrate-binding domain-containing protein</fullName>
    </submittedName>
</protein>
<dbReference type="SUPFAM" id="SSF53850">
    <property type="entry name" value="Periplasmic binding protein-like II"/>
    <property type="match status" value="1"/>
</dbReference>
<reference evidence="4" key="1">
    <citation type="submission" date="2023-06" db="EMBL/GenBank/DDBJ databases">
        <title>Genomic of Parafulvivirga corallium.</title>
        <authorList>
            <person name="Wang G."/>
        </authorList>
    </citation>
    <scope>NUCLEOTIDE SEQUENCE</scope>
    <source>
        <strain evidence="4">BMA10</strain>
    </source>
</reference>
<keyword evidence="5" id="KW-1185">Reference proteome</keyword>
<organism evidence="4 5">
    <name type="scientific">Splendidivirga corallicola</name>
    <dbReference type="NCBI Taxonomy" id="3051826"/>
    <lineage>
        <taxon>Bacteria</taxon>
        <taxon>Pseudomonadati</taxon>
        <taxon>Bacteroidota</taxon>
        <taxon>Cytophagia</taxon>
        <taxon>Cytophagales</taxon>
        <taxon>Splendidivirgaceae</taxon>
        <taxon>Splendidivirga</taxon>
    </lineage>
</organism>
<dbReference type="InterPro" id="IPR001638">
    <property type="entry name" value="Solute-binding_3/MltF_N"/>
</dbReference>
<evidence type="ECO:0000256" key="1">
    <source>
        <dbReference type="ARBA" id="ARBA00022729"/>
    </source>
</evidence>
<dbReference type="Gene3D" id="3.40.190.10">
    <property type="entry name" value="Periplasmic binding protein-like II"/>
    <property type="match status" value="2"/>
</dbReference>
<keyword evidence="1 2" id="KW-0732">Signal</keyword>
<dbReference type="Pfam" id="PF00497">
    <property type="entry name" value="SBP_bac_3"/>
    <property type="match status" value="1"/>
</dbReference>
<sequence>MKKVRILSILVLLITGMGHSYGQFSGDNWVDVKSKKSGEIVMTYVETPGFASRNNTGQIEGICVDIMEKFVEHIGKEHKVNLKLILKSLSKPEDFKLFMNVVKGSKGGVFGLGNISITEQRKKSYRFSPPFMSNVTILLTHTSVPTLEKMELIGEVFEGMNAYAVKGTTNEQKVIEIKNKYLPNLKIQHLNSSKDALAKIVTDKNSFTNVDFTYYLAVLKQRMPIKRHPAGDMLTDEFGIIMPKNNDWEPLLSDFFNDFIGGPTYKKIVVRHLGQNALKLLDAISSN</sequence>
<evidence type="ECO:0000313" key="5">
    <source>
        <dbReference type="Proteomes" id="UP001172082"/>
    </source>
</evidence>
<dbReference type="SMART" id="SM00062">
    <property type="entry name" value="PBPb"/>
    <property type="match status" value="1"/>
</dbReference>
<feature type="signal peptide" evidence="2">
    <location>
        <begin position="1"/>
        <end position="22"/>
    </location>
</feature>
<evidence type="ECO:0000256" key="2">
    <source>
        <dbReference type="SAM" id="SignalP"/>
    </source>
</evidence>
<dbReference type="Proteomes" id="UP001172082">
    <property type="component" value="Unassembled WGS sequence"/>
</dbReference>
<comment type="caution">
    <text evidence="4">The sequence shown here is derived from an EMBL/GenBank/DDBJ whole genome shotgun (WGS) entry which is preliminary data.</text>
</comment>
<gene>
    <name evidence="4" type="ORF">QQ008_21640</name>
</gene>
<accession>A0ABT8KTE1</accession>
<name>A0ABT8KTE1_9BACT</name>
<feature type="domain" description="Solute-binding protein family 3/N-terminal" evidence="3">
    <location>
        <begin position="39"/>
        <end position="276"/>
    </location>
</feature>
<dbReference type="PANTHER" id="PTHR35936">
    <property type="entry name" value="MEMBRANE-BOUND LYTIC MUREIN TRANSGLYCOSYLASE F"/>
    <property type="match status" value="1"/>
</dbReference>
<dbReference type="EMBL" id="JAUJEA010000009">
    <property type="protein sequence ID" value="MDN5204009.1"/>
    <property type="molecule type" value="Genomic_DNA"/>
</dbReference>
<proteinExistence type="predicted"/>
<feature type="chain" id="PRO_5045448768" evidence="2">
    <location>
        <begin position="23"/>
        <end position="287"/>
    </location>
</feature>
<dbReference type="RefSeq" id="WP_346754033.1">
    <property type="nucleotide sequence ID" value="NZ_JAUJEA010000009.1"/>
</dbReference>
<evidence type="ECO:0000259" key="3">
    <source>
        <dbReference type="SMART" id="SM00062"/>
    </source>
</evidence>
<evidence type="ECO:0000313" key="4">
    <source>
        <dbReference type="EMBL" id="MDN5204009.1"/>
    </source>
</evidence>